<keyword evidence="2" id="KW-1185">Reference proteome</keyword>
<reference evidence="2" key="1">
    <citation type="submission" date="2017-04" db="EMBL/GenBank/DDBJ databases">
        <authorList>
            <person name="Varghese N."/>
            <person name="Submissions S."/>
        </authorList>
    </citation>
    <scope>NUCLEOTIDE SEQUENCE [LARGE SCALE GENOMIC DNA]</scope>
</reference>
<dbReference type="EMBL" id="FXWG01000002">
    <property type="protein sequence ID" value="SMQ69328.1"/>
    <property type="molecule type" value="Genomic_DNA"/>
</dbReference>
<dbReference type="AlphaFoldDB" id="A0A1Y6F357"/>
<name>A0A1Y6F357_9SPHN</name>
<evidence type="ECO:0000313" key="2">
    <source>
        <dbReference type="Proteomes" id="UP000194420"/>
    </source>
</evidence>
<proteinExistence type="predicted"/>
<dbReference type="Proteomes" id="UP000194420">
    <property type="component" value="Unassembled WGS sequence"/>
</dbReference>
<evidence type="ECO:0000313" key="1">
    <source>
        <dbReference type="EMBL" id="SMQ69328.1"/>
    </source>
</evidence>
<sequence length="87" mass="9174">MGGKADTRTLRQIRLVGKLCESADTSNSDLAAIVAKVAEIPGLNRDLPLALEPVVALVFEPALFPNNSIQIDVSIIIEVNPTASCMG</sequence>
<accession>A0A1Y6F357</accession>
<organism evidence="1 2">
    <name type="scientific">Altererythrobacter xiamenensis</name>
    <dbReference type="NCBI Taxonomy" id="1316679"/>
    <lineage>
        <taxon>Bacteria</taxon>
        <taxon>Pseudomonadati</taxon>
        <taxon>Pseudomonadota</taxon>
        <taxon>Alphaproteobacteria</taxon>
        <taxon>Sphingomonadales</taxon>
        <taxon>Erythrobacteraceae</taxon>
        <taxon>Altererythrobacter</taxon>
    </lineage>
</organism>
<protein>
    <submittedName>
        <fullName evidence="1">Uncharacterized protein</fullName>
    </submittedName>
</protein>
<gene>
    <name evidence="1" type="ORF">SAMN06297468_1529</name>
</gene>